<feature type="compositionally biased region" description="Low complexity" evidence="2">
    <location>
        <begin position="450"/>
        <end position="462"/>
    </location>
</feature>
<reference evidence="4" key="1">
    <citation type="submission" date="2021-03" db="EMBL/GenBank/DDBJ databases">
        <authorList>
            <person name="Bekaert M."/>
        </authorList>
    </citation>
    <scope>NUCLEOTIDE SEQUENCE</scope>
</reference>
<evidence type="ECO:0000256" key="1">
    <source>
        <dbReference type="SAM" id="Coils"/>
    </source>
</evidence>
<feature type="coiled-coil region" evidence="1">
    <location>
        <begin position="656"/>
        <end position="683"/>
    </location>
</feature>
<dbReference type="AlphaFoldDB" id="A0A8S3RVH0"/>
<feature type="compositionally biased region" description="Polar residues" evidence="2">
    <location>
        <begin position="563"/>
        <end position="573"/>
    </location>
</feature>
<keyword evidence="3" id="KW-0472">Membrane</keyword>
<organism evidence="4 5">
    <name type="scientific">Mytilus edulis</name>
    <name type="common">Blue mussel</name>
    <dbReference type="NCBI Taxonomy" id="6550"/>
    <lineage>
        <taxon>Eukaryota</taxon>
        <taxon>Metazoa</taxon>
        <taxon>Spiralia</taxon>
        <taxon>Lophotrochozoa</taxon>
        <taxon>Mollusca</taxon>
        <taxon>Bivalvia</taxon>
        <taxon>Autobranchia</taxon>
        <taxon>Pteriomorphia</taxon>
        <taxon>Mytilida</taxon>
        <taxon>Mytiloidea</taxon>
        <taxon>Mytilidae</taxon>
        <taxon>Mytilinae</taxon>
        <taxon>Mytilus</taxon>
    </lineage>
</organism>
<keyword evidence="5" id="KW-1185">Reference proteome</keyword>
<feature type="region of interest" description="Disordered" evidence="2">
    <location>
        <begin position="350"/>
        <end position="384"/>
    </location>
</feature>
<name>A0A8S3RVH0_MYTED</name>
<evidence type="ECO:0000256" key="3">
    <source>
        <dbReference type="SAM" id="Phobius"/>
    </source>
</evidence>
<evidence type="ECO:0000313" key="5">
    <source>
        <dbReference type="Proteomes" id="UP000683360"/>
    </source>
</evidence>
<proteinExistence type="predicted"/>
<comment type="caution">
    <text evidence="4">The sequence shown here is derived from an EMBL/GenBank/DDBJ whole genome shotgun (WGS) entry which is preliminary data.</text>
</comment>
<feature type="compositionally biased region" description="Polar residues" evidence="2">
    <location>
        <begin position="426"/>
        <end position="446"/>
    </location>
</feature>
<evidence type="ECO:0000313" key="4">
    <source>
        <dbReference type="EMBL" id="CAG2212758.1"/>
    </source>
</evidence>
<keyword evidence="1" id="KW-0175">Coiled coil</keyword>
<keyword evidence="3" id="KW-0812">Transmembrane</keyword>
<dbReference type="EMBL" id="CAJPWZ010001313">
    <property type="protein sequence ID" value="CAG2212758.1"/>
    <property type="molecule type" value="Genomic_DNA"/>
</dbReference>
<gene>
    <name evidence="4" type="ORF">MEDL_26742</name>
</gene>
<feature type="transmembrane region" description="Helical" evidence="3">
    <location>
        <begin position="174"/>
        <end position="196"/>
    </location>
</feature>
<dbReference type="OrthoDB" id="6151008at2759"/>
<accession>A0A8S3RVH0</accession>
<dbReference type="Proteomes" id="UP000683360">
    <property type="component" value="Unassembled WGS sequence"/>
</dbReference>
<evidence type="ECO:0000256" key="2">
    <source>
        <dbReference type="SAM" id="MobiDB-lite"/>
    </source>
</evidence>
<feature type="compositionally biased region" description="Polar residues" evidence="2">
    <location>
        <begin position="533"/>
        <end position="549"/>
    </location>
</feature>
<feature type="region of interest" description="Disordered" evidence="2">
    <location>
        <begin position="533"/>
        <end position="573"/>
    </location>
</feature>
<sequence length="845" mass="95184">MNSTFLDEATCQDDRIEGCKAFITSNCVRSIADLAERYQNKVKMSLQRRNVLILLLFVNTASQFQEKKETPICNNINTEYDTCCPDCMNLQNDSCRTYGCPKDYYHLKGKCYGKHDELESNMFVCKKKCPSSHYGITLDEKKVCLACLILCQDSSLKTTCSCEDIHKETQSKGILLYVVVCLSALLAIALGTMVYFCCKNRSGDIEYSSTKCTKVDGNDIGKNSISFDAAKTEENNLGGQQKAALFAKEPEKEVDEETRYTKDPTATVEPEKNLQNIHSDTPVSSAYENSSSIRRNELLTDEINKTRFENTKCNLPPTKDDESNIKISKEGISPSELEIVDRSVAVPISTTLDVTNENTPKEDNKEGDYDTVEEDPDEKGYETLNFQDGPIEITDEENISQSKKQGLVKGHNHDNAACSFKKRTLSDNNKNNNFESDSFDTDTNNRVSDKSSSSVKTVMSGSPRSDLMLESKSIKPVQEPFVQTLPESDAHQYENYQGSTSDVDNINLADFTTIENTPLPIMRQNDNTNVNEKVASTNKHSNRCSQDSSDSTKSDESYKSAYSHISHQENPVAQMSSNKEETIIEIDAASSVGDVNNVAVLKGSVEVTKIASQPNINVNGKKRYCKSGIQTGKLKLYDTVKSSLYKDALILNTVELNKYKEEMKMLKTKLDKVEARIEEQEQYSRRTSLRFHNVPAPTDDNGDIIKPINTDALVLDICNKNLKLNLNTRDIGRSHPIGDIKDGKIAIIVRFLSYRQRQLVFNSKRYLKGNKSKIFIAENLTKHRYDLLHRLNTLREKDIIHSFWTHDGSIIVKTTENARPKKINSRQDIYRLGGEVLEGDDQNED</sequence>
<feature type="compositionally biased region" description="Basic and acidic residues" evidence="2">
    <location>
        <begin position="359"/>
        <end position="368"/>
    </location>
</feature>
<protein>
    <submittedName>
        <fullName evidence="4">Uncharacterized protein</fullName>
    </submittedName>
</protein>
<feature type="region of interest" description="Disordered" evidence="2">
    <location>
        <begin position="419"/>
        <end position="465"/>
    </location>
</feature>
<keyword evidence="3" id="KW-1133">Transmembrane helix</keyword>